<organism evidence="1 2">
    <name type="scientific">Leuconostoc citreum</name>
    <dbReference type="NCBI Taxonomy" id="33964"/>
    <lineage>
        <taxon>Bacteria</taxon>
        <taxon>Bacillati</taxon>
        <taxon>Bacillota</taxon>
        <taxon>Bacilli</taxon>
        <taxon>Lactobacillales</taxon>
        <taxon>Lactobacillaceae</taxon>
        <taxon>Leuconostoc</taxon>
    </lineage>
</organism>
<dbReference type="RefSeq" id="WP_004904904.1">
    <property type="nucleotide sequence ID" value="NZ_BJJW01000002.1"/>
</dbReference>
<dbReference type="EMBL" id="BJJW01000002">
    <property type="protein sequence ID" value="GDZ83320.1"/>
    <property type="molecule type" value="Genomic_DNA"/>
</dbReference>
<name>A0A5A5TX96_LEUCI</name>
<dbReference type="AlphaFoldDB" id="A0A5A5TX96"/>
<dbReference type="GO" id="GO:0016746">
    <property type="term" value="F:acyltransferase activity"/>
    <property type="evidence" value="ECO:0007669"/>
    <property type="project" value="UniProtKB-KW"/>
</dbReference>
<accession>A0A5A5TX96</accession>
<evidence type="ECO:0000313" key="2">
    <source>
        <dbReference type="Proteomes" id="UP000323274"/>
    </source>
</evidence>
<comment type="caution">
    <text evidence="1">The sequence shown here is derived from an EMBL/GenBank/DDBJ whole genome shotgun (WGS) entry which is preliminary data.</text>
</comment>
<sequence length="276" mass="30757">MRNKFILTVSLMLIIALGFYGQHWVAKTTTSQAKIQNSRMVPTIFVPGSEATINRFDDLFATINAKGAPHSVLKVQVSTSGQLTFLGSINANDRQPFIVIGFEDNQDGYDHIKKQASWLAKALDTLQDRYHFQTFSAVGHSNGGLDWTIYLEKYHADDDFNIPILMTLGTPFNFSESSLQRRTEMLNDLISGNNQLPKDLTMYSVAGTEDYTDDGIVPVQSVIAGKYIYQKAVKSYTQITVSGDNAQHSSLPENPEVVSLIESNILKPLARSDRKQ</sequence>
<reference evidence="1 2" key="1">
    <citation type="submission" date="2019-04" db="EMBL/GenBank/DDBJ databases">
        <title>A pseudo-fructophilic Leuconostoc citreum strain F192-5 isolated from peel of satsuma mandarin: the first report for isolation and characterization of strain-dependent fructophilic-like characteristics.</title>
        <authorList>
            <person name="Maeno S."/>
            <person name="Tanizawa Y."/>
            <person name="Kajikawa A."/>
            <person name="Kanesaki Y."/>
            <person name="Kubota E."/>
            <person name="Arita M."/>
            <person name="Leon D."/>
            <person name="Endo A."/>
        </authorList>
    </citation>
    <scope>NUCLEOTIDE SEQUENCE [LARGE SCALE GENOMIC DNA]</scope>
    <source>
        <strain evidence="1 2">F192-5</strain>
    </source>
</reference>
<keyword evidence="1" id="KW-0012">Acyltransferase</keyword>
<dbReference type="SUPFAM" id="SSF53474">
    <property type="entry name" value="alpha/beta-Hydrolases"/>
    <property type="match status" value="1"/>
</dbReference>
<protein>
    <submittedName>
        <fullName evidence="1">Acyltransferase</fullName>
    </submittedName>
</protein>
<dbReference type="InterPro" id="IPR010315">
    <property type="entry name" value="DUF915_hydro-like"/>
</dbReference>
<dbReference type="InterPro" id="IPR029058">
    <property type="entry name" value="AB_hydrolase_fold"/>
</dbReference>
<dbReference type="GeneID" id="61101745"/>
<evidence type="ECO:0000313" key="1">
    <source>
        <dbReference type="EMBL" id="GDZ83320.1"/>
    </source>
</evidence>
<dbReference type="OMA" id="RFDSFMN"/>
<dbReference type="Gene3D" id="3.40.50.1820">
    <property type="entry name" value="alpha/beta hydrolase"/>
    <property type="match status" value="1"/>
</dbReference>
<dbReference type="Pfam" id="PF06028">
    <property type="entry name" value="DUF915"/>
    <property type="match status" value="1"/>
</dbReference>
<proteinExistence type="predicted"/>
<keyword evidence="1" id="KW-0808">Transferase</keyword>
<dbReference type="Proteomes" id="UP000323274">
    <property type="component" value="Unassembled WGS sequence"/>
</dbReference>
<gene>
    <name evidence="1" type="ORF">LCIT_05620</name>
</gene>